<comment type="caution">
    <text evidence="1">The sequence shown here is derived from an EMBL/GenBank/DDBJ whole genome shotgun (WGS) entry which is preliminary data.</text>
</comment>
<dbReference type="InterPro" id="IPR029033">
    <property type="entry name" value="His_PPase_superfam"/>
</dbReference>
<name>A0ABD2QNR9_9PLAT</name>
<sequence>MGSPNVHLISGLEETLFYLLHALGLGETNPKSPLQSRLQISQSTRLTFEIYEAASTNSATLTNDIYVRLRMNDKVTPTFGILCNKQDKGTRDSHSDCLLSQFVSFLDSYLGFWQGLSLEKYFVDRITPKDDFYELVCQHPRAH</sequence>
<keyword evidence="2" id="KW-1185">Reference proteome</keyword>
<gene>
    <name evidence="1" type="ORF">Ciccas_000282</name>
</gene>
<dbReference type="SUPFAM" id="SSF53254">
    <property type="entry name" value="Phosphoglycerate mutase-like"/>
    <property type="match status" value="1"/>
</dbReference>
<reference evidence="1 2" key="1">
    <citation type="submission" date="2024-11" db="EMBL/GenBank/DDBJ databases">
        <title>Adaptive evolution of stress response genes in parasites aligns with host niche diversity.</title>
        <authorList>
            <person name="Hahn C."/>
            <person name="Resl P."/>
        </authorList>
    </citation>
    <scope>NUCLEOTIDE SEQUENCE [LARGE SCALE GENOMIC DNA]</scope>
    <source>
        <strain evidence="1">EGGRZ-B1_66</strain>
        <tissue evidence="1">Body</tissue>
    </source>
</reference>
<dbReference type="AlphaFoldDB" id="A0ABD2QNR9"/>
<evidence type="ECO:0000313" key="2">
    <source>
        <dbReference type="Proteomes" id="UP001626550"/>
    </source>
</evidence>
<proteinExistence type="predicted"/>
<protein>
    <submittedName>
        <fullName evidence="1">Uncharacterized protein</fullName>
    </submittedName>
</protein>
<dbReference type="Gene3D" id="3.40.50.1240">
    <property type="entry name" value="Phosphoglycerate mutase-like"/>
    <property type="match status" value="1"/>
</dbReference>
<accession>A0ABD2QNR9</accession>
<evidence type="ECO:0000313" key="1">
    <source>
        <dbReference type="EMBL" id="KAL3321042.1"/>
    </source>
</evidence>
<dbReference type="Proteomes" id="UP001626550">
    <property type="component" value="Unassembled WGS sequence"/>
</dbReference>
<organism evidence="1 2">
    <name type="scientific">Cichlidogyrus casuarinus</name>
    <dbReference type="NCBI Taxonomy" id="1844966"/>
    <lineage>
        <taxon>Eukaryota</taxon>
        <taxon>Metazoa</taxon>
        <taxon>Spiralia</taxon>
        <taxon>Lophotrochozoa</taxon>
        <taxon>Platyhelminthes</taxon>
        <taxon>Monogenea</taxon>
        <taxon>Monopisthocotylea</taxon>
        <taxon>Dactylogyridea</taxon>
        <taxon>Ancyrocephalidae</taxon>
        <taxon>Cichlidogyrus</taxon>
    </lineage>
</organism>
<dbReference type="EMBL" id="JBJKFK010000014">
    <property type="protein sequence ID" value="KAL3321042.1"/>
    <property type="molecule type" value="Genomic_DNA"/>
</dbReference>